<organism evidence="1 2">
    <name type="scientific">Elysia crispata</name>
    <name type="common">lettuce slug</name>
    <dbReference type="NCBI Taxonomy" id="231223"/>
    <lineage>
        <taxon>Eukaryota</taxon>
        <taxon>Metazoa</taxon>
        <taxon>Spiralia</taxon>
        <taxon>Lophotrochozoa</taxon>
        <taxon>Mollusca</taxon>
        <taxon>Gastropoda</taxon>
        <taxon>Heterobranchia</taxon>
        <taxon>Euthyneura</taxon>
        <taxon>Panpulmonata</taxon>
        <taxon>Sacoglossa</taxon>
        <taxon>Placobranchoidea</taxon>
        <taxon>Plakobranchidae</taxon>
        <taxon>Elysia</taxon>
    </lineage>
</organism>
<reference evidence="1" key="1">
    <citation type="journal article" date="2023" name="G3 (Bethesda)">
        <title>A reference genome for the long-term kleptoplast-retaining sea slug Elysia crispata morphotype clarki.</title>
        <authorList>
            <person name="Eastman K.E."/>
            <person name="Pendleton A.L."/>
            <person name="Shaikh M.A."/>
            <person name="Suttiyut T."/>
            <person name="Ogas R."/>
            <person name="Tomko P."/>
            <person name="Gavelis G."/>
            <person name="Widhalm J.R."/>
            <person name="Wisecaver J.H."/>
        </authorList>
    </citation>
    <scope>NUCLEOTIDE SEQUENCE</scope>
    <source>
        <strain evidence="1">ECLA1</strain>
    </source>
</reference>
<protein>
    <submittedName>
        <fullName evidence="1">Uncharacterized protein</fullName>
    </submittedName>
</protein>
<accession>A0AAE0YE31</accession>
<dbReference type="AlphaFoldDB" id="A0AAE0YE31"/>
<dbReference type="Proteomes" id="UP001283361">
    <property type="component" value="Unassembled WGS sequence"/>
</dbReference>
<sequence>MSIEHLARVAHTKPAHGKHLASPYWGLFTKNQHSFYGQERIGAPIISSLDSKVFSASKKKTRNFHDRLEPSLLRGSSAPTSDLVPGPALLKFSVCRRTYRSVPRTR</sequence>
<gene>
    <name evidence="1" type="ORF">RRG08_060008</name>
</gene>
<evidence type="ECO:0000313" key="2">
    <source>
        <dbReference type="Proteomes" id="UP001283361"/>
    </source>
</evidence>
<keyword evidence="2" id="KW-1185">Reference proteome</keyword>
<name>A0AAE0YE31_9GAST</name>
<evidence type="ECO:0000313" key="1">
    <source>
        <dbReference type="EMBL" id="KAK3742506.1"/>
    </source>
</evidence>
<proteinExistence type="predicted"/>
<comment type="caution">
    <text evidence="1">The sequence shown here is derived from an EMBL/GenBank/DDBJ whole genome shotgun (WGS) entry which is preliminary data.</text>
</comment>
<dbReference type="EMBL" id="JAWDGP010006349">
    <property type="protein sequence ID" value="KAK3742506.1"/>
    <property type="molecule type" value="Genomic_DNA"/>
</dbReference>